<proteinExistence type="predicted"/>
<dbReference type="Proteomes" id="UP000471640">
    <property type="component" value="Unassembled WGS sequence"/>
</dbReference>
<accession>A0A6P1DQN3</accession>
<dbReference type="Pfam" id="PF02668">
    <property type="entry name" value="TauD"/>
    <property type="match status" value="1"/>
</dbReference>
<feature type="domain" description="TauD/TfdA-like" evidence="2">
    <location>
        <begin position="33"/>
        <end position="291"/>
    </location>
</feature>
<reference evidence="4" key="1">
    <citation type="journal article" date="2020" name="Microbiol. Resour. Announc.">
        <title>Draft Genome Sequences of Thiorhodococcus mannitoliphagus and Thiorhodococcus minor, Purple Sulfur Photosynthetic Bacteria in the Gammaproteobacterial Family Chromatiaceae.</title>
        <authorList>
            <person name="Aviles F.A."/>
            <person name="Meyer T.E."/>
            <person name="Kyndt J.A."/>
        </authorList>
    </citation>
    <scope>NUCLEOTIDE SEQUENCE [LARGE SCALE GENOMIC DNA]</scope>
    <source>
        <strain evidence="4">DSM 18266</strain>
    </source>
</reference>
<comment type="caution">
    <text evidence="3">The sequence shown here is derived from an EMBL/GenBank/DDBJ whole genome shotgun (WGS) entry which is preliminary data.</text>
</comment>
<reference evidence="3 4" key="2">
    <citation type="submission" date="2020-02" db="EMBL/GenBank/DDBJ databases">
        <title>Genome sequences of Thiorhodococcus mannitoliphagus and Thiorhodococcus minor, purple sulfur photosynthetic bacteria in the gammaproteobacterial family, Chromatiaceae.</title>
        <authorList>
            <person name="Aviles F.A."/>
            <person name="Meyer T.E."/>
            <person name="Kyndt J.A."/>
        </authorList>
    </citation>
    <scope>NUCLEOTIDE SEQUENCE [LARGE SCALE GENOMIC DNA]</scope>
    <source>
        <strain evidence="3 4">DSM 18266</strain>
    </source>
</reference>
<dbReference type="InterPro" id="IPR003819">
    <property type="entry name" value="TauD/TfdA-like"/>
</dbReference>
<dbReference type="GO" id="GO:0016706">
    <property type="term" value="F:2-oxoglutarate-dependent dioxygenase activity"/>
    <property type="evidence" value="ECO:0007669"/>
    <property type="project" value="UniProtKB-ARBA"/>
</dbReference>
<evidence type="ECO:0000259" key="2">
    <source>
        <dbReference type="Pfam" id="PF02668"/>
    </source>
</evidence>
<dbReference type="RefSeq" id="WP_164653686.1">
    <property type="nucleotide sequence ID" value="NZ_JAAIJR010000031.1"/>
</dbReference>
<keyword evidence="3" id="KW-0223">Dioxygenase</keyword>
<evidence type="ECO:0000313" key="3">
    <source>
        <dbReference type="EMBL" id="NEX20577.1"/>
    </source>
</evidence>
<organism evidence="3 4">
    <name type="scientific">Thiorhodococcus mannitoliphagus</name>
    <dbReference type="NCBI Taxonomy" id="329406"/>
    <lineage>
        <taxon>Bacteria</taxon>
        <taxon>Pseudomonadati</taxon>
        <taxon>Pseudomonadota</taxon>
        <taxon>Gammaproteobacteria</taxon>
        <taxon>Chromatiales</taxon>
        <taxon>Chromatiaceae</taxon>
        <taxon>Thiorhodococcus</taxon>
    </lineage>
</organism>
<gene>
    <name evidence="3" type="ORF">G3480_09675</name>
</gene>
<dbReference type="InterPro" id="IPR042098">
    <property type="entry name" value="TauD-like_sf"/>
</dbReference>
<dbReference type="AlphaFoldDB" id="A0A6P1DQN3"/>
<keyword evidence="4" id="KW-1185">Reference proteome</keyword>
<name>A0A6P1DQN3_9GAMM</name>
<dbReference type="SUPFAM" id="SSF51197">
    <property type="entry name" value="Clavaminate synthase-like"/>
    <property type="match status" value="1"/>
</dbReference>
<dbReference type="Gene3D" id="3.60.130.10">
    <property type="entry name" value="Clavaminate synthase-like"/>
    <property type="match status" value="1"/>
</dbReference>
<dbReference type="EMBL" id="JAAIJR010000031">
    <property type="protein sequence ID" value="NEX20577.1"/>
    <property type="molecule type" value="Genomic_DNA"/>
</dbReference>
<protein>
    <submittedName>
        <fullName evidence="3">TauD/TfdA family dioxygenase</fullName>
    </submittedName>
</protein>
<keyword evidence="1" id="KW-0560">Oxidoreductase</keyword>
<evidence type="ECO:0000256" key="1">
    <source>
        <dbReference type="ARBA" id="ARBA00023002"/>
    </source>
</evidence>
<sequence>MEQAFDLDNDQAYLDWRARKLALHPAGIEGIAVEMNSLAQPSAAELAAVRQRVAAYNVALIRTRPANVSPQSVILLGRALSLIRTDANLLADAQAVSWITPAPLRTEDGGATTTKRADFIPYTSKPLSWHTDGYYNAPQEQVLAWTLFCVRPARAGGINSLLDPEIAYIRLRDASRTHIEALTHPKALRIPAHEQDGKMLRPLSTGPVFSIREGHLHMRYSARGKNVIWRSTTETDAARDALTQLFSTGDAFTLNHRLEAGEGFVSNNVLHNRSAFAEAPGDASQRLLYRVRYLDRIQ</sequence>
<evidence type="ECO:0000313" key="4">
    <source>
        <dbReference type="Proteomes" id="UP000471640"/>
    </source>
</evidence>